<keyword evidence="3" id="KW-1185">Reference proteome</keyword>
<dbReference type="InParanoid" id="A0A165E9P0"/>
<proteinExistence type="predicted"/>
<feature type="region of interest" description="Disordered" evidence="1">
    <location>
        <begin position="63"/>
        <end position="95"/>
    </location>
</feature>
<evidence type="ECO:0000313" key="3">
    <source>
        <dbReference type="Proteomes" id="UP000076842"/>
    </source>
</evidence>
<dbReference type="Proteomes" id="UP000076842">
    <property type="component" value="Unassembled WGS sequence"/>
</dbReference>
<gene>
    <name evidence="2" type="ORF">CALCODRAFT_14908</name>
</gene>
<reference evidence="2 3" key="1">
    <citation type="journal article" date="2016" name="Mol. Biol. Evol.">
        <title>Comparative Genomics of Early-Diverging Mushroom-Forming Fungi Provides Insights into the Origins of Lignocellulose Decay Capabilities.</title>
        <authorList>
            <person name="Nagy L.G."/>
            <person name="Riley R."/>
            <person name="Tritt A."/>
            <person name="Adam C."/>
            <person name="Daum C."/>
            <person name="Floudas D."/>
            <person name="Sun H."/>
            <person name="Yadav J.S."/>
            <person name="Pangilinan J."/>
            <person name="Larsson K.H."/>
            <person name="Matsuura K."/>
            <person name="Barry K."/>
            <person name="Labutti K."/>
            <person name="Kuo R."/>
            <person name="Ohm R.A."/>
            <person name="Bhattacharya S.S."/>
            <person name="Shirouzu T."/>
            <person name="Yoshinaga Y."/>
            <person name="Martin F.M."/>
            <person name="Grigoriev I.V."/>
            <person name="Hibbett D.S."/>
        </authorList>
    </citation>
    <scope>NUCLEOTIDE SEQUENCE [LARGE SCALE GENOMIC DNA]</scope>
    <source>
        <strain evidence="2 3">HHB12733</strain>
    </source>
</reference>
<protein>
    <submittedName>
        <fullName evidence="2">Uncharacterized protein</fullName>
    </submittedName>
</protein>
<evidence type="ECO:0000256" key="1">
    <source>
        <dbReference type="SAM" id="MobiDB-lite"/>
    </source>
</evidence>
<dbReference type="OrthoDB" id="10591214at2759"/>
<evidence type="ECO:0000313" key="2">
    <source>
        <dbReference type="EMBL" id="KZT54400.1"/>
    </source>
</evidence>
<dbReference type="AlphaFoldDB" id="A0A165E9P0"/>
<name>A0A165E9P0_9BASI</name>
<dbReference type="EMBL" id="KV424015">
    <property type="protein sequence ID" value="KZT54400.1"/>
    <property type="molecule type" value="Genomic_DNA"/>
</dbReference>
<feature type="compositionally biased region" description="Gly residues" evidence="1">
    <location>
        <begin position="65"/>
        <end position="76"/>
    </location>
</feature>
<sequence length="118" mass="12491">MSGPLTSAATKFFAAGAGAALTYSALPLAHERAWLSHPALDKLPSLAQVAESAALAFVRTATRGAHGGHGDNGGSKGRALQGGEEGLNGWGRKEGEREMTFEEEVEYFLKPDMTGWRF</sequence>
<organism evidence="2 3">
    <name type="scientific">Calocera cornea HHB12733</name>
    <dbReference type="NCBI Taxonomy" id="1353952"/>
    <lineage>
        <taxon>Eukaryota</taxon>
        <taxon>Fungi</taxon>
        <taxon>Dikarya</taxon>
        <taxon>Basidiomycota</taxon>
        <taxon>Agaricomycotina</taxon>
        <taxon>Dacrymycetes</taxon>
        <taxon>Dacrymycetales</taxon>
        <taxon>Dacrymycetaceae</taxon>
        <taxon>Calocera</taxon>
    </lineage>
</organism>
<accession>A0A165E9P0</accession>